<name>A0AAF5DJ79_STRER</name>
<keyword evidence="1" id="KW-0472">Membrane</keyword>
<proteinExistence type="predicted"/>
<protein>
    <submittedName>
        <fullName evidence="3">Uncharacterized protein</fullName>
    </submittedName>
</protein>
<accession>A0AAF5DJ79</accession>
<dbReference type="WBParaSite" id="TCONS_00013889.p1">
    <property type="protein sequence ID" value="TCONS_00013889.p1"/>
    <property type="gene ID" value="XLOC_008907"/>
</dbReference>
<evidence type="ECO:0000313" key="3">
    <source>
        <dbReference type="WBParaSite" id="TCONS_00013889.p1"/>
    </source>
</evidence>
<keyword evidence="2" id="KW-1185">Reference proteome</keyword>
<organism evidence="2 3">
    <name type="scientific">Strongyloides stercoralis</name>
    <name type="common">Threadworm</name>
    <dbReference type="NCBI Taxonomy" id="6248"/>
    <lineage>
        <taxon>Eukaryota</taxon>
        <taxon>Metazoa</taxon>
        <taxon>Ecdysozoa</taxon>
        <taxon>Nematoda</taxon>
        <taxon>Chromadorea</taxon>
        <taxon>Rhabditida</taxon>
        <taxon>Tylenchina</taxon>
        <taxon>Panagrolaimomorpha</taxon>
        <taxon>Strongyloidoidea</taxon>
        <taxon>Strongyloididae</taxon>
        <taxon>Strongyloides</taxon>
    </lineage>
</organism>
<feature type="transmembrane region" description="Helical" evidence="1">
    <location>
        <begin position="154"/>
        <end position="180"/>
    </location>
</feature>
<keyword evidence="1" id="KW-0812">Transmembrane</keyword>
<evidence type="ECO:0000256" key="1">
    <source>
        <dbReference type="SAM" id="Phobius"/>
    </source>
</evidence>
<dbReference type="AlphaFoldDB" id="A0AAF5DJ79"/>
<dbReference type="Proteomes" id="UP000035681">
    <property type="component" value="Unplaced"/>
</dbReference>
<keyword evidence="1" id="KW-1133">Transmembrane helix</keyword>
<evidence type="ECO:0000313" key="2">
    <source>
        <dbReference type="Proteomes" id="UP000035681"/>
    </source>
</evidence>
<sequence length="200" mass="23476">LINSPKIFNSDLVMLFEKLDDIIHVITVLSNKLGFNNFTEKNNGKEAKNIILNKVSPIKEIIHKTIVDMILIKNEPLKKNPKEYKAMKKDLNSNDKNVSQMWIEKEGDLSLFLNNENENPNVSKFKKKMDLKMRRIIKTINKAKNKDKKIMKFILINFFIVDATICIIINWIIFLLYGLIKNGKVFQYLFHTKTRSCWSK</sequence>
<reference evidence="3" key="1">
    <citation type="submission" date="2024-02" db="UniProtKB">
        <authorList>
            <consortium name="WormBaseParasite"/>
        </authorList>
    </citation>
    <scope>IDENTIFICATION</scope>
</reference>